<proteinExistence type="predicted"/>
<dbReference type="AlphaFoldDB" id="A0A3P7YM48"/>
<dbReference type="Proteomes" id="UP000269396">
    <property type="component" value="Unassembled WGS sequence"/>
</dbReference>
<sequence length="32" mass="3611">MFNLFNKSVSSCNCMEQTCPRAETDLSVLDAR</sequence>
<gene>
    <name evidence="1" type="ORF">SMTD_LOCUS2652</name>
</gene>
<protein>
    <submittedName>
        <fullName evidence="1">Uncharacterized protein</fullName>
    </submittedName>
</protein>
<organism evidence="1 2">
    <name type="scientific">Schistosoma mattheei</name>
    <dbReference type="NCBI Taxonomy" id="31246"/>
    <lineage>
        <taxon>Eukaryota</taxon>
        <taxon>Metazoa</taxon>
        <taxon>Spiralia</taxon>
        <taxon>Lophotrochozoa</taxon>
        <taxon>Platyhelminthes</taxon>
        <taxon>Trematoda</taxon>
        <taxon>Digenea</taxon>
        <taxon>Strigeidida</taxon>
        <taxon>Schistosomatoidea</taxon>
        <taxon>Schistosomatidae</taxon>
        <taxon>Schistosoma</taxon>
    </lineage>
</organism>
<accession>A0A3P7YM48</accession>
<keyword evidence="2" id="KW-1185">Reference proteome</keyword>
<dbReference type="EMBL" id="UZAL01003902">
    <property type="protein sequence ID" value="VDO88671.1"/>
    <property type="molecule type" value="Genomic_DNA"/>
</dbReference>
<reference evidence="1 2" key="1">
    <citation type="submission" date="2018-11" db="EMBL/GenBank/DDBJ databases">
        <authorList>
            <consortium name="Pathogen Informatics"/>
        </authorList>
    </citation>
    <scope>NUCLEOTIDE SEQUENCE [LARGE SCALE GENOMIC DNA]</scope>
    <source>
        <strain>Denwood</strain>
        <strain evidence="2">Zambia</strain>
    </source>
</reference>
<name>A0A3P7YM48_9TREM</name>
<evidence type="ECO:0000313" key="2">
    <source>
        <dbReference type="Proteomes" id="UP000269396"/>
    </source>
</evidence>
<evidence type="ECO:0000313" key="1">
    <source>
        <dbReference type="EMBL" id="VDO88671.1"/>
    </source>
</evidence>